<keyword evidence="3 12" id="KW-0813">Transport</keyword>
<evidence type="ECO:0000256" key="6">
    <source>
        <dbReference type="ARBA" id="ARBA00022692"/>
    </source>
</evidence>
<feature type="transmembrane region" description="Helical" evidence="12">
    <location>
        <begin position="181"/>
        <end position="203"/>
    </location>
</feature>
<evidence type="ECO:0000256" key="7">
    <source>
        <dbReference type="ARBA" id="ARBA00022989"/>
    </source>
</evidence>
<feature type="transmembrane region" description="Helical" evidence="12">
    <location>
        <begin position="32"/>
        <end position="49"/>
    </location>
</feature>
<comment type="caution">
    <text evidence="14">The sequence shown here is derived from an EMBL/GenBank/DDBJ whole genome shotgun (WGS) entry which is preliminary data.</text>
</comment>
<comment type="caution">
    <text evidence="12">Lacks conserved residue(s) required for the propagation of feature annotation.</text>
</comment>
<evidence type="ECO:0000256" key="11">
    <source>
        <dbReference type="ARBA" id="ARBA00023201"/>
    </source>
</evidence>
<dbReference type="AlphaFoldDB" id="A0A6B0Z383"/>
<feature type="transmembrane region" description="Helical" evidence="12">
    <location>
        <begin position="330"/>
        <end position="351"/>
    </location>
</feature>
<evidence type="ECO:0000256" key="2">
    <source>
        <dbReference type="ARBA" id="ARBA00007367"/>
    </source>
</evidence>
<gene>
    <name evidence="14" type="ORF">F4Y42_21970</name>
</gene>
<dbReference type="GO" id="GO:0098719">
    <property type="term" value="P:sodium ion import across plasma membrane"/>
    <property type="evidence" value="ECO:0007669"/>
    <property type="project" value="TreeGrafter"/>
</dbReference>
<evidence type="ECO:0000259" key="13">
    <source>
        <dbReference type="Pfam" id="PF00999"/>
    </source>
</evidence>
<protein>
    <submittedName>
        <fullName evidence="14">Na+/H+ antiporter</fullName>
    </submittedName>
</protein>
<proteinExistence type="inferred from homology"/>
<dbReference type="GO" id="GO:0051453">
    <property type="term" value="P:regulation of intracellular pH"/>
    <property type="evidence" value="ECO:0007669"/>
    <property type="project" value="TreeGrafter"/>
</dbReference>
<reference evidence="14" key="1">
    <citation type="submission" date="2019-09" db="EMBL/GenBank/DDBJ databases">
        <title>Characterisation of the sponge microbiome using genome-centric metagenomics.</title>
        <authorList>
            <person name="Engelberts J.P."/>
            <person name="Robbins S.J."/>
            <person name="De Goeij J.M."/>
            <person name="Aranda M."/>
            <person name="Bell S.C."/>
            <person name="Webster N.S."/>
        </authorList>
    </citation>
    <scope>NUCLEOTIDE SEQUENCE</scope>
    <source>
        <strain evidence="14">SB0664_bin_27</strain>
    </source>
</reference>
<evidence type="ECO:0000313" key="14">
    <source>
        <dbReference type="EMBL" id="MXY96118.1"/>
    </source>
</evidence>
<keyword evidence="4 12" id="KW-0050">Antiport</keyword>
<keyword evidence="5 12" id="KW-1003">Cell membrane</keyword>
<evidence type="ECO:0000256" key="4">
    <source>
        <dbReference type="ARBA" id="ARBA00022449"/>
    </source>
</evidence>
<evidence type="ECO:0000256" key="9">
    <source>
        <dbReference type="ARBA" id="ARBA00023065"/>
    </source>
</evidence>
<dbReference type="NCBIfam" id="TIGR00831">
    <property type="entry name" value="a_cpa1"/>
    <property type="match status" value="1"/>
</dbReference>
<feature type="transmembrane region" description="Helical" evidence="12">
    <location>
        <begin position="55"/>
        <end position="74"/>
    </location>
</feature>
<dbReference type="InterPro" id="IPR018422">
    <property type="entry name" value="Cation/H_exchanger_CPA1"/>
</dbReference>
<dbReference type="InterPro" id="IPR004705">
    <property type="entry name" value="Cation/H_exchanger_CPA1_bac"/>
</dbReference>
<keyword evidence="6 12" id="KW-0812">Transmembrane</keyword>
<feature type="transmembrane region" description="Helical" evidence="12">
    <location>
        <begin position="235"/>
        <end position="251"/>
    </location>
</feature>
<feature type="transmembrane region" description="Helical" evidence="12">
    <location>
        <begin position="86"/>
        <end position="110"/>
    </location>
</feature>
<feature type="transmembrane region" description="Helical" evidence="12">
    <location>
        <begin position="116"/>
        <end position="135"/>
    </location>
</feature>
<feature type="transmembrane region" description="Helical" evidence="12">
    <location>
        <begin position="212"/>
        <end position="229"/>
    </location>
</feature>
<evidence type="ECO:0000256" key="8">
    <source>
        <dbReference type="ARBA" id="ARBA00023053"/>
    </source>
</evidence>
<dbReference type="GO" id="GO:0005886">
    <property type="term" value="C:plasma membrane"/>
    <property type="evidence" value="ECO:0007669"/>
    <property type="project" value="UniProtKB-SubCell"/>
</dbReference>
<evidence type="ECO:0000256" key="3">
    <source>
        <dbReference type="ARBA" id="ARBA00022448"/>
    </source>
</evidence>
<dbReference type="Pfam" id="PF00999">
    <property type="entry name" value="Na_H_Exchanger"/>
    <property type="match status" value="1"/>
</dbReference>
<feature type="transmembrane region" description="Helical" evidence="12">
    <location>
        <begin position="363"/>
        <end position="386"/>
    </location>
</feature>
<accession>A0A6B0Z383</accession>
<evidence type="ECO:0000256" key="5">
    <source>
        <dbReference type="ARBA" id="ARBA00022475"/>
    </source>
</evidence>
<dbReference type="GO" id="GO:0015385">
    <property type="term" value="F:sodium:proton antiporter activity"/>
    <property type="evidence" value="ECO:0007669"/>
    <property type="project" value="InterPro"/>
</dbReference>
<name>A0A6B0Z383_9CHLR</name>
<keyword evidence="9 12" id="KW-0406">Ion transport</keyword>
<keyword evidence="7 12" id="KW-1133">Transmembrane helix</keyword>
<dbReference type="PANTHER" id="PTHR10110">
    <property type="entry name" value="SODIUM/HYDROGEN EXCHANGER"/>
    <property type="match status" value="1"/>
</dbReference>
<feature type="transmembrane region" description="Helical" evidence="12">
    <location>
        <begin position="263"/>
        <end position="287"/>
    </location>
</feature>
<comment type="similarity">
    <text evidence="2 12">Belongs to the monovalent cation:proton antiporter 1 (CPA1) transporter (TC 2.A.36) family.</text>
</comment>
<feature type="transmembrane region" description="Helical" evidence="12">
    <location>
        <begin position="299"/>
        <end position="318"/>
    </location>
</feature>
<keyword evidence="10 12" id="KW-0472">Membrane</keyword>
<organism evidence="14">
    <name type="scientific">Caldilineaceae bacterium SB0664_bin_27</name>
    <dbReference type="NCBI Taxonomy" id="2605260"/>
    <lineage>
        <taxon>Bacteria</taxon>
        <taxon>Bacillati</taxon>
        <taxon>Chloroflexota</taxon>
        <taxon>Caldilineae</taxon>
        <taxon>Caldilineales</taxon>
        <taxon>Caldilineaceae</taxon>
    </lineage>
</organism>
<dbReference type="Gene3D" id="6.10.140.1330">
    <property type="match status" value="1"/>
</dbReference>
<feature type="domain" description="Cation/H+ exchanger transmembrane" evidence="13">
    <location>
        <begin position="17"/>
        <end position="386"/>
    </location>
</feature>
<dbReference type="GO" id="GO:0015386">
    <property type="term" value="F:potassium:proton antiporter activity"/>
    <property type="evidence" value="ECO:0007669"/>
    <property type="project" value="TreeGrafter"/>
</dbReference>
<comment type="function">
    <text evidence="12">Na(+)/H(+) antiporter that extrudes sodium in exchange for external protons.</text>
</comment>
<dbReference type="PANTHER" id="PTHR10110:SF195">
    <property type="entry name" value="NA(+)_H(+) ANTIPORTER NHAS2"/>
    <property type="match status" value="1"/>
</dbReference>
<sequence length="515" mass="55012">MESFFELEFEIVQVLAVVLLVAMAVRRIRLPYTVALVGAGLVLAFRGGMHLELTPGLVLGLFVPPLIFEAAFHLQLKDLKADLTPIAAMAVPGVLISTGIIAAVLVLAGVLPLPAALIFGALISATDPVAVVATFRSVGAPKRLLTLVEGESLFNDGTAVVIFHIMLALAVEGTLNPLDGVVKFVTVSVGGILIGGVLGYAVAKLIEHIDDYLIEVTLTTILAYGSFILAEQFHFSGVLAVVVAGLVNGNIGPRGMTPSTKMVLFTVWEYIAFLANSFIFILLGISVEWEQLVTYLTPSLIAVAAVLGGRFIVVYLMGGAVRLFRHNLPAPFLLVMSWGGLRGAISVALALSLPADIANRPQLLAMTFAVVLFTILVQALSISGLLSRLGLTQGAKQPAEYERIQGQLLAIRSAINYVDRLYRGGALIPTAYTTVKAELTAREENVSGQIDELLNDQPDLREQIVSLARTEALRAERTALDELSREGILGEEALIELQAELDEAIYEAETEGSHA</sequence>
<dbReference type="EMBL" id="VXRG01000186">
    <property type="protein sequence ID" value="MXY96118.1"/>
    <property type="molecule type" value="Genomic_DNA"/>
</dbReference>
<feature type="transmembrane region" description="Helical" evidence="12">
    <location>
        <begin position="6"/>
        <end position="25"/>
    </location>
</feature>
<evidence type="ECO:0000256" key="10">
    <source>
        <dbReference type="ARBA" id="ARBA00023136"/>
    </source>
</evidence>
<comment type="subcellular location">
    <subcellularLocation>
        <location evidence="1 12">Cell membrane</location>
        <topology evidence="1 12">Multi-pass membrane protein</topology>
    </subcellularLocation>
</comment>
<dbReference type="InterPro" id="IPR006153">
    <property type="entry name" value="Cation/H_exchanger_TM"/>
</dbReference>
<evidence type="ECO:0000256" key="12">
    <source>
        <dbReference type="RuleBase" id="RU366002"/>
    </source>
</evidence>
<feature type="transmembrane region" description="Helical" evidence="12">
    <location>
        <begin position="156"/>
        <end position="175"/>
    </location>
</feature>
<keyword evidence="8 12" id="KW-0915">Sodium</keyword>
<keyword evidence="11 12" id="KW-0739">Sodium transport</keyword>
<evidence type="ECO:0000256" key="1">
    <source>
        <dbReference type="ARBA" id="ARBA00004651"/>
    </source>
</evidence>